<dbReference type="EC" id="3.1.4.58" evidence="2"/>
<name>A0A7C3RM32_DICTH</name>
<dbReference type="HAMAP" id="MF_01940">
    <property type="entry name" value="RNA_CPDase"/>
    <property type="match status" value="1"/>
</dbReference>
<evidence type="ECO:0000259" key="3">
    <source>
        <dbReference type="Pfam" id="PF02834"/>
    </source>
</evidence>
<accession>A0A7C3RM32</accession>
<dbReference type="Pfam" id="PF02834">
    <property type="entry name" value="LigT_PEase"/>
    <property type="match status" value="2"/>
</dbReference>
<dbReference type="InterPro" id="IPR009097">
    <property type="entry name" value="Cyclic_Pdiesterase"/>
</dbReference>
<gene>
    <name evidence="4" type="primary">thpR</name>
    <name evidence="4" type="ORF">ENW00_04880</name>
</gene>
<dbReference type="PANTHER" id="PTHR35561:SF1">
    <property type="entry name" value="RNA 2',3'-CYCLIC PHOSPHODIESTERASE"/>
    <property type="match status" value="1"/>
</dbReference>
<comment type="similarity">
    <text evidence="2">Belongs to the 2H phosphoesterase superfamily. ThpR family.</text>
</comment>
<comment type="catalytic activity">
    <reaction evidence="2">
        <text>a 3'-end 2',3'-cyclophospho-ribonucleotide-RNA + H2O = a 3'-end 2'-phospho-ribonucleotide-RNA + H(+)</text>
        <dbReference type="Rhea" id="RHEA:11828"/>
        <dbReference type="Rhea" id="RHEA-COMP:10464"/>
        <dbReference type="Rhea" id="RHEA-COMP:17353"/>
        <dbReference type="ChEBI" id="CHEBI:15377"/>
        <dbReference type="ChEBI" id="CHEBI:15378"/>
        <dbReference type="ChEBI" id="CHEBI:83064"/>
        <dbReference type="ChEBI" id="CHEBI:173113"/>
        <dbReference type="EC" id="3.1.4.58"/>
    </reaction>
</comment>
<dbReference type="NCBIfam" id="TIGR02258">
    <property type="entry name" value="2_5_ligase"/>
    <property type="match status" value="1"/>
</dbReference>
<keyword evidence="1 2" id="KW-0378">Hydrolase</keyword>
<evidence type="ECO:0000256" key="1">
    <source>
        <dbReference type="ARBA" id="ARBA00022801"/>
    </source>
</evidence>
<sequence length="193" mass="22456">MAKKSSKDISYKRLFIAIDFPEDLKEKIFVFQKSVRNSIIGNVKWVEKENFHLTLRFIGEVSEKYVDEIKEVLDEVSHYVESFSITLEGFGGFPSLSSPRVLWIGIKDGLGNLEKIFDLIERRLVKKGIPKEKKPFSPHLTLGRVKENIRILQDFDFKKEEILVEEIVLFESTLTPQGPIYQPIYKVTLKKHI</sequence>
<protein>
    <recommendedName>
        <fullName evidence="2">RNA 2',3'-cyclic phosphodiesterase</fullName>
        <shortName evidence="2">RNA 2',3'-CPDase</shortName>
        <ecNumber evidence="2">3.1.4.58</ecNumber>
    </recommendedName>
</protein>
<feature type="domain" description="Phosphoesterase HXTX" evidence="3">
    <location>
        <begin position="111"/>
        <end position="181"/>
    </location>
</feature>
<dbReference type="GO" id="GO:0004113">
    <property type="term" value="F:2',3'-cyclic-nucleotide 3'-phosphodiesterase activity"/>
    <property type="evidence" value="ECO:0007669"/>
    <property type="project" value="InterPro"/>
</dbReference>
<reference evidence="4" key="1">
    <citation type="journal article" date="2020" name="mSystems">
        <title>Genome- and Community-Level Interaction Insights into Carbon Utilization and Element Cycling Functions of Hydrothermarchaeota in Hydrothermal Sediment.</title>
        <authorList>
            <person name="Zhou Z."/>
            <person name="Liu Y."/>
            <person name="Xu W."/>
            <person name="Pan J."/>
            <person name="Luo Z.H."/>
            <person name="Li M."/>
        </authorList>
    </citation>
    <scope>NUCLEOTIDE SEQUENCE [LARGE SCALE GENOMIC DNA]</scope>
    <source>
        <strain evidence="4">SpSt-81</strain>
    </source>
</reference>
<dbReference type="GO" id="GO:0008664">
    <property type="term" value="F:RNA 2',3'-cyclic 3'-phosphodiesterase activity"/>
    <property type="evidence" value="ECO:0007669"/>
    <property type="project" value="UniProtKB-EC"/>
</dbReference>
<dbReference type="SUPFAM" id="SSF55144">
    <property type="entry name" value="LigT-like"/>
    <property type="match status" value="1"/>
</dbReference>
<comment type="caution">
    <text evidence="4">The sequence shown here is derived from an EMBL/GenBank/DDBJ whole genome shotgun (WGS) entry which is preliminary data.</text>
</comment>
<organism evidence="4">
    <name type="scientific">Dictyoglomus thermophilum</name>
    <dbReference type="NCBI Taxonomy" id="14"/>
    <lineage>
        <taxon>Bacteria</taxon>
        <taxon>Pseudomonadati</taxon>
        <taxon>Dictyoglomota</taxon>
        <taxon>Dictyoglomia</taxon>
        <taxon>Dictyoglomales</taxon>
        <taxon>Dictyoglomaceae</taxon>
        <taxon>Dictyoglomus</taxon>
    </lineage>
</organism>
<proteinExistence type="inferred from homology"/>
<feature type="short sequence motif" description="HXTX 2" evidence="2">
    <location>
        <begin position="139"/>
        <end position="142"/>
    </location>
</feature>
<dbReference type="Gene3D" id="3.90.1140.10">
    <property type="entry name" value="Cyclic phosphodiesterase"/>
    <property type="match status" value="1"/>
</dbReference>
<evidence type="ECO:0000256" key="2">
    <source>
        <dbReference type="HAMAP-Rule" id="MF_01940"/>
    </source>
</evidence>
<feature type="active site" description="Proton acceptor" evidence="2">
    <location>
        <position position="139"/>
    </location>
</feature>
<evidence type="ECO:0000313" key="4">
    <source>
        <dbReference type="EMBL" id="HFX13484.1"/>
    </source>
</evidence>
<feature type="domain" description="Phosphoesterase HXTX" evidence="3">
    <location>
        <begin position="18"/>
        <end position="103"/>
    </location>
</feature>
<dbReference type="InterPro" id="IPR014051">
    <property type="entry name" value="Phosphoesterase_HXTX"/>
</dbReference>
<feature type="short sequence motif" description="HXTX 1" evidence="2">
    <location>
        <begin position="52"/>
        <end position="55"/>
    </location>
</feature>
<dbReference type="EMBL" id="DTIN01000014">
    <property type="protein sequence ID" value="HFX13484.1"/>
    <property type="molecule type" value="Genomic_DNA"/>
</dbReference>
<dbReference type="AlphaFoldDB" id="A0A7C3RM32"/>
<comment type="function">
    <text evidence="2">Hydrolyzes RNA 2',3'-cyclic phosphodiester to an RNA 2'-phosphomonoester.</text>
</comment>
<dbReference type="InterPro" id="IPR004175">
    <property type="entry name" value="RNA_CPDase"/>
</dbReference>
<feature type="active site" description="Proton donor" evidence="2">
    <location>
        <position position="52"/>
    </location>
</feature>
<dbReference type="PANTHER" id="PTHR35561">
    <property type="entry name" value="RNA 2',3'-CYCLIC PHOSPHODIESTERASE"/>
    <property type="match status" value="1"/>
</dbReference>